<protein>
    <recommendedName>
        <fullName evidence="3">phosphatidylserine decarboxylase</fullName>
        <ecNumber evidence="3">4.1.1.65</ecNumber>
    </recommendedName>
</protein>
<dbReference type="EC" id="4.1.1.65" evidence="3"/>
<dbReference type="GO" id="GO:0006646">
    <property type="term" value="P:phosphatidylethanolamine biosynthetic process"/>
    <property type="evidence" value="ECO:0007669"/>
    <property type="project" value="TreeGrafter"/>
</dbReference>
<sequence length="397" mass="43739">MVTADRPRLYSTSFYVYVLATCAVMSGYIAFGAATPVVRALGPVLLPVGVAGAVLLAHMGIKPSVKIGGPSFGSRLFLRVMASISTRSLSRAFGVITQHRHADWFRLRLLLWYSRSYHCQLHESPMPFQSAPSLSAWFDRPIYPSLRPICADAGVLVSPCDSRVVTGERCHGGVLTQVKGLEYSLSDLLDPEPFKLSIHKTPVLLKRERDSPEPSESSELDQPLSSISSVVSQDRHVLAERDSQLRSAILYLAPGDYHSIHAPCDMTVTSVTHCPGHLFPVNQAFMSYYPRLFAANERVIISGTWEHGAMHVCLIGAYNVGSMDLTFDPRVKTNIAGDTEVHRFSYADSPITLSKGEKLGRFRLGSTVVLVFEAPDSFEFGLCPHQKMQMGQEIGRV</sequence>
<comment type="cofactor">
    <cofactor evidence="1">
        <name>pyruvate</name>
        <dbReference type="ChEBI" id="CHEBI:15361"/>
    </cofactor>
</comment>
<dbReference type="InterPro" id="IPR033177">
    <property type="entry name" value="PSD-B"/>
</dbReference>
<gene>
    <name evidence="14" type="ORF">KIPB_000528</name>
</gene>
<name>A0A9K3GEH1_9EUKA</name>
<feature type="transmembrane region" description="Helical" evidence="13">
    <location>
        <begin position="12"/>
        <end position="31"/>
    </location>
</feature>
<dbReference type="Pfam" id="PF02666">
    <property type="entry name" value="PS_Dcarbxylase"/>
    <property type="match status" value="1"/>
</dbReference>
<evidence type="ECO:0000313" key="14">
    <source>
        <dbReference type="EMBL" id="GIQ79828.1"/>
    </source>
</evidence>
<dbReference type="OrthoDB" id="4330at2759"/>
<dbReference type="GO" id="GO:0004609">
    <property type="term" value="F:phosphatidylserine decarboxylase activity"/>
    <property type="evidence" value="ECO:0007669"/>
    <property type="project" value="UniProtKB-EC"/>
</dbReference>
<dbReference type="PANTHER" id="PTHR10067">
    <property type="entry name" value="PHOSPHATIDYLSERINE DECARBOXYLASE"/>
    <property type="match status" value="1"/>
</dbReference>
<evidence type="ECO:0000256" key="6">
    <source>
        <dbReference type="ARBA" id="ARBA00023098"/>
    </source>
</evidence>
<keyword evidence="4" id="KW-0444">Lipid biosynthesis</keyword>
<comment type="pathway">
    <text evidence="2">Lipid metabolism.</text>
</comment>
<comment type="caution">
    <text evidence="14">The sequence shown here is derived from an EMBL/GenBank/DDBJ whole genome shotgun (WGS) entry which is preliminary data.</text>
</comment>
<evidence type="ECO:0000256" key="10">
    <source>
        <dbReference type="ARBA" id="ARBA00023317"/>
    </source>
</evidence>
<proteinExistence type="predicted"/>
<dbReference type="AlphaFoldDB" id="A0A9K3GEH1"/>
<evidence type="ECO:0000256" key="1">
    <source>
        <dbReference type="ARBA" id="ARBA00001928"/>
    </source>
</evidence>
<accession>A0A9K3GEH1</accession>
<evidence type="ECO:0000256" key="8">
    <source>
        <dbReference type="ARBA" id="ARBA00023239"/>
    </source>
</evidence>
<evidence type="ECO:0000256" key="7">
    <source>
        <dbReference type="ARBA" id="ARBA00023209"/>
    </source>
</evidence>
<reference evidence="14 15" key="1">
    <citation type="journal article" date="2018" name="PLoS ONE">
        <title>The draft genome of Kipferlia bialata reveals reductive genome evolution in fornicate parasites.</title>
        <authorList>
            <person name="Tanifuji G."/>
            <person name="Takabayashi S."/>
            <person name="Kume K."/>
            <person name="Takagi M."/>
            <person name="Nakayama T."/>
            <person name="Kamikawa R."/>
            <person name="Inagaki Y."/>
            <person name="Hashimoto T."/>
        </authorList>
    </citation>
    <scope>NUCLEOTIDE SEQUENCE [LARGE SCALE GENOMIC DNA]</scope>
    <source>
        <strain evidence="14">NY0173</strain>
    </source>
</reference>
<feature type="compositionally biased region" description="Low complexity" evidence="12">
    <location>
        <begin position="214"/>
        <end position="226"/>
    </location>
</feature>
<keyword evidence="13" id="KW-0812">Transmembrane</keyword>
<keyword evidence="13" id="KW-0472">Membrane</keyword>
<dbReference type="Proteomes" id="UP000265618">
    <property type="component" value="Unassembled WGS sequence"/>
</dbReference>
<evidence type="ECO:0000256" key="4">
    <source>
        <dbReference type="ARBA" id="ARBA00022516"/>
    </source>
</evidence>
<evidence type="ECO:0000256" key="5">
    <source>
        <dbReference type="ARBA" id="ARBA00022793"/>
    </source>
</evidence>
<keyword evidence="5" id="KW-0210">Decarboxylase</keyword>
<evidence type="ECO:0000256" key="13">
    <source>
        <dbReference type="SAM" id="Phobius"/>
    </source>
</evidence>
<keyword evidence="7" id="KW-0594">Phospholipid biosynthesis</keyword>
<evidence type="ECO:0000313" key="15">
    <source>
        <dbReference type="Proteomes" id="UP000265618"/>
    </source>
</evidence>
<evidence type="ECO:0000256" key="11">
    <source>
        <dbReference type="ARBA" id="ARBA00024326"/>
    </source>
</evidence>
<evidence type="ECO:0000256" key="2">
    <source>
        <dbReference type="ARBA" id="ARBA00005189"/>
    </source>
</evidence>
<keyword evidence="9" id="KW-1208">Phospholipid metabolism</keyword>
<organism evidence="14 15">
    <name type="scientific">Kipferlia bialata</name>
    <dbReference type="NCBI Taxonomy" id="797122"/>
    <lineage>
        <taxon>Eukaryota</taxon>
        <taxon>Metamonada</taxon>
        <taxon>Carpediemonas-like organisms</taxon>
        <taxon>Kipferlia</taxon>
    </lineage>
</organism>
<comment type="pathway">
    <text evidence="11">Phospholipid metabolism; phosphatidylethanolamine biosynthesis.</text>
</comment>
<keyword evidence="15" id="KW-1185">Reference proteome</keyword>
<dbReference type="GO" id="GO:0005739">
    <property type="term" value="C:mitochondrion"/>
    <property type="evidence" value="ECO:0007669"/>
    <property type="project" value="TreeGrafter"/>
</dbReference>
<evidence type="ECO:0000256" key="9">
    <source>
        <dbReference type="ARBA" id="ARBA00023264"/>
    </source>
</evidence>
<feature type="region of interest" description="Disordered" evidence="12">
    <location>
        <begin position="205"/>
        <end position="227"/>
    </location>
</feature>
<evidence type="ECO:0000256" key="12">
    <source>
        <dbReference type="SAM" id="MobiDB-lite"/>
    </source>
</evidence>
<evidence type="ECO:0000256" key="3">
    <source>
        <dbReference type="ARBA" id="ARBA00012243"/>
    </source>
</evidence>
<dbReference type="PANTHER" id="PTHR10067:SF6">
    <property type="entry name" value="PHOSPHATIDYLSERINE DECARBOXYLASE PROENZYME, MITOCHONDRIAL"/>
    <property type="match status" value="1"/>
</dbReference>
<keyword evidence="8" id="KW-0456">Lyase</keyword>
<keyword evidence="10" id="KW-0670">Pyruvate</keyword>
<dbReference type="InterPro" id="IPR003817">
    <property type="entry name" value="PS_Dcarbxylase"/>
</dbReference>
<keyword evidence="13" id="KW-1133">Transmembrane helix</keyword>
<dbReference type="EMBL" id="BDIP01000062">
    <property type="protein sequence ID" value="GIQ79828.1"/>
    <property type="molecule type" value="Genomic_DNA"/>
</dbReference>
<keyword evidence="6" id="KW-0443">Lipid metabolism</keyword>
<dbReference type="NCBIfam" id="TIGR00163">
    <property type="entry name" value="PS_decarb"/>
    <property type="match status" value="1"/>
</dbReference>